<name>A0A0L0MYR1_TOLOC</name>
<dbReference type="EMBL" id="LFRF01000052">
    <property type="protein sequence ID" value="KND86635.1"/>
    <property type="molecule type" value="Genomic_DNA"/>
</dbReference>
<dbReference type="InterPro" id="IPR015942">
    <property type="entry name" value="Asp/Glu/hydantoin_racemase"/>
</dbReference>
<proteinExistence type="inferred from homology"/>
<evidence type="ECO:0000256" key="1">
    <source>
        <dbReference type="ARBA" id="ARBA00038414"/>
    </source>
</evidence>
<dbReference type="Pfam" id="PF01177">
    <property type="entry name" value="Asp_Glu_race"/>
    <property type="match status" value="1"/>
</dbReference>
<dbReference type="InterPro" id="IPR052186">
    <property type="entry name" value="Hydantoin_racemase-like"/>
</dbReference>
<evidence type="ECO:0000313" key="3">
    <source>
        <dbReference type="Proteomes" id="UP000036947"/>
    </source>
</evidence>
<reference evidence="2 3" key="1">
    <citation type="journal article" date="2015" name="BMC Genomics">
        <title>The genome of the truffle-parasite Tolypocladium ophioglossoides and the evolution of antifungal peptaibiotics.</title>
        <authorList>
            <person name="Quandt C.A."/>
            <person name="Bushley K.E."/>
            <person name="Spatafora J.W."/>
        </authorList>
    </citation>
    <scope>NUCLEOTIDE SEQUENCE [LARGE SCALE GENOMIC DNA]</scope>
    <source>
        <strain evidence="2 3">CBS 100239</strain>
    </source>
</reference>
<protein>
    <submittedName>
        <fullName evidence="2">Uncharacterized protein C1F7.10</fullName>
    </submittedName>
</protein>
<evidence type="ECO:0000313" key="2">
    <source>
        <dbReference type="EMBL" id="KND86635.1"/>
    </source>
</evidence>
<comment type="caution">
    <text evidence="2">The sequence shown here is derived from an EMBL/GenBank/DDBJ whole genome shotgun (WGS) entry which is preliminary data.</text>
</comment>
<dbReference type="STRING" id="1163406.A0A0L0MYR1"/>
<accession>A0A0L0MYR1</accession>
<dbReference type="Proteomes" id="UP000036947">
    <property type="component" value="Unassembled WGS sequence"/>
</dbReference>
<comment type="similarity">
    <text evidence="1">Belongs to the HyuE racemase family.</text>
</comment>
<dbReference type="OrthoDB" id="412018at2759"/>
<dbReference type="InterPro" id="IPR053714">
    <property type="entry name" value="Iso_Racemase_Enz_sf"/>
</dbReference>
<dbReference type="AlphaFoldDB" id="A0A0L0MYR1"/>
<dbReference type="GO" id="GO:0047661">
    <property type="term" value="F:amino-acid racemase activity"/>
    <property type="evidence" value="ECO:0007669"/>
    <property type="project" value="InterPro"/>
</dbReference>
<dbReference type="Gene3D" id="3.40.50.12500">
    <property type="match status" value="1"/>
</dbReference>
<dbReference type="PANTHER" id="PTHR28047">
    <property type="entry name" value="PROTEIN DCG1"/>
    <property type="match status" value="1"/>
</dbReference>
<gene>
    <name evidence="2" type="ORF">TOPH_08762</name>
</gene>
<dbReference type="PANTHER" id="PTHR28047:SF5">
    <property type="entry name" value="PROTEIN DCG1"/>
    <property type="match status" value="1"/>
</dbReference>
<keyword evidence="3" id="KW-1185">Reference proteome</keyword>
<organism evidence="2 3">
    <name type="scientific">Tolypocladium ophioglossoides (strain CBS 100239)</name>
    <name type="common">Snaketongue truffleclub</name>
    <name type="synonym">Elaphocordyceps ophioglossoides</name>
    <dbReference type="NCBI Taxonomy" id="1163406"/>
    <lineage>
        <taxon>Eukaryota</taxon>
        <taxon>Fungi</taxon>
        <taxon>Dikarya</taxon>
        <taxon>Ascomycota</taxon>
        <taxon>Pezizomycotina</taxon>
        <taxon>Sordariomycetes</taxon>
        <taxon>Hypocreomycetidae</taxon>
        <taxon>Hypocreales</taxon>
        <taxon>Ophiocordycipitaceae</taxon>
        <taxon>Tolypocladium</taxon>
    </lineage>
</organism>
<sequence>MAAPGRKMKILLLNPNSSQAMTQAMLLAARATPISDSLQIDTYTAPAPAPASIDDDADIEASTRLAVDDMALWQDLDLRTYDAVLVACFSVHPLVAALAGRLPGLPVTGIFEASVLSALSLVVGTERWGIITTGKFWEAHLADGVGSFLGYEGASQCSKFCGVYSTGLTAGDFHTVSPDDIEAKLKAATKRLLSAGNVTCIAMGCGGMAGLEDIIRSAAREEYGGERAARLYIVDGVKAGILQLRQTISSTRTFL</sequence>